<feature type="transmembrane region" description="Helical" evidence="5">
    <location>
        <begin position="977"/>
        <end position="993"/>
    </location>
</feature>
<dbReference type="SMART" id="SM00220">
    <property type="entry name" value="S_TKc"/>
    <property type="match status" value="1"/>
</dbReference>
<feature type="transmembrane region" description="Helical" evidence="5">
    <location>
        <begin position="910"/>
        <end position="928"/>
    </location>
</feature>
<feature type="transmembrane region" description="Helical" evidence="5">
    <location>
        <begin position="940"/>
        <end position="957"/>
    </location>
</feature>
<evidence type="ECO:0000259" key="6">
    <source>
        <dbReference type="PROSITE" id="PS50011"/>
    </source>
</evidence>
<dbReference type="AlphaFoldDB" id="D6LF52"/>
<dbReference type="Pfam" id="PF00069">
    <property type="entry name" value="Pkinase"/>
    <property type="match status" value="1"/>
</dbReference>
<dbReference type="InterPro" id="IPR011009">
    <property type="entry name" value="Kinase-like_dom_sf"/>
</dbReference>
<feature type="transmembrane region" description="Helical" evidence="5">
    <location>
        <begin position="884"/>
        <end position="904"/>
    </location>
</feature>
<gene>
    <name evidence="7" type="ORF">HMPREF0400_00340</name>
</gene>
<dbReference type="InterPro" id="IPR008271">
    <property type="entry name" value="Ser/Thr_kinase_AS"/>
</dbReference>
<evidence type="ECO:0000313" key="8">
    <source>
        <dbReference type="Proteomes" id="UP000003964"/>
    </source>
</evidence>
<name>D6LF52_9FUSO</name>
<reference evidence="7 8" key="1">
    <citation type="submission" date="2010-03" db="EMBL/GenBank/DDBJ databases">
        <title>The Genome Sequence of Fusobacterium sp. 1_1_41FAA.</title>
        <authorList>
            <consortium name="The Broad Institute Genome Sequencing Platform"/>
            <person name="Ward D."/>
            <person name="Earl A."/>
            <person name="Feldgarden M."/>
            <person name="Gevers D."/>
            <person name="Young S.K."/>
            <person name="Zeng Q."/>
            <person name="Koehrsen M."/>
            <person name="Alvarado L."/>
            <person name="Berlin A."/>
            <person name="Borenstein D."/>
            <person name="Chapman S."/>
            <person name="Chen Z."/>
            <person name="Engels R."/>
            <person name="Freedman E."/>
            <person name="Gellesch M."/>
            <person name="Goldberg J."/>
            <person name="Griggs A."/>
            <person name="Gujja S."/>
            <person name="Heilman E."/>
            <person name="Heiman D."/>
            <person name="Hepburn T."/>
            <person name="Howarth C."/>
            <person name="Jen D."/>
            <person name="Larson L."/>
            <person name="Mehta T."/>
            <person name="Park D."/>
            <person name="Pearson M."/>
            <person name="Richards J."/>
            <person name="Roberts A."/>
            <person name="Saif S."/>
            <person name="Shea T."/>
            <person name="Shenoy N."/>
            <person name="Sisk P."/>
            <person name="Stolte C."/>
            <person name="Sykes S."/>
            <person name="Walk T."/>
            <person name="White J."/>
            <person name="Yandava C."/>
            <person name="Strauss J.C."/>
            <person name="Ambrose C.E."/>
            <person name="Allen-Vercoe E."/>
            <person name="Haas B."/>
            <person name="Henn M.R."/>
            <person name="Nusbaum C."/>
            <person name="Birren B."/>
        </authorList>
    </citation>
    <scope>NUCLEOTIDE SEQUENCE [LARGE SCALE GENOMIC DNA]</scope>
    <source>
        <strain evidence="7 8">1_1_41FAA</strain>
    </source>
</reference>
<accession>D6LF52</accession>
<evidence type="ECO:0000256" key="3">
    <source>
        <dbReference type="SAM" id="Coils"/>
    </source>
</evidence>
<dbReference type="GO" id="GO:0035556">
    <property type="term" value="P:intracellular signal transduction"/>
    <property type="evidence" value="ECO:0007669"/>
    <property type="project" value="TreeGrafter"/>
</dbReference>
<feature type="transmembrane region" description="Helical" evidence="5">
    <location>
        <begin position="1005"/>
        <end position="1024"/>
    </location>
</feature>
<keyword evidence="5" id="KW-0472">Membrane</keyword>
<dbReference type="PANTHER" id="PTHR24346">
    <property type="entry name" value="MAP/MICROTUBULE AFFINITY-REGULATING KINASE"/>
    <property type="match status" value="1"/>
</dbReference>
<keyword evidence="1" id="KW-0547">Nucleotide-binding</keyword>
<proteinExistence type="predicted"/>
<dbReference type="GO" id="GO:0005737">
    <property type="term" value="C:cytoplasm"/>
    <property type="evidence" value="ECO:0007669"/>
    <property type="project" value="TreeGrafter"/>
</dbReference>
<evidence type="ECO:0000256" key="1">
    <source>
        <dbReference type="ARBA" id="ARBA00022741"/>
    </source>
</evidence>
<dbReference type="GO" id="GO:0005524">
    <property type="term" value="F:ATP binding"/>
    <property type="evidence" value="ECO:0007669"/>
    <property type="project" value="UniProtKB-KW"/>
</dbReference>
<dbReference type="PROSITE" id="PS00108">
    <property type="entry name" value="PROTEIN_KINASE_ST"/>
    <property type="match status" value="1"/>
</dbReference>
<feature type="coiled-coil region" evidence="3">
    <location>
        <begin position="848"/>
        <end position="882"/>
    </location>
</feature>
<dbReference type="SUPFAM" id="SSF56112">
    <property type="entry name" value="Protein kinase-like (PK-like)"/>
    <property type="match status" value="1"/>
</dbReference>
<evidence type="ECO:0000256" key="5">
    <source>
        <dbReference type="SAM" id="Phobius"/>
    </source>
</evidence>
<feature type="transmembrane region" description="Helical" evidence="5">
    <location>
        <begin position="1055"/>
        <end position="1072"/>
    </location>
</feature>
<dbReference type="Proteomes" id="UP000003964">
    <property type="component" value="Unassembled WGS sequence"/>
</dbReference>
<protein>
    <recommendedName>
        <fullName evidence="6">Protein kinase domain-containing protein</fullName>
    </recommendedName>
</protein>
<feature type="transmembrane region" description="Helical" evidence="5">
    <location>
        <begin position="1084"/>
        <end position="1113"/>
    </location>
</feature>
<dbReference type="PANTHER" id="PTHR24346:SF30">
    <property type="entry name" value="MATERNAL EMBRYONIC LEUCINE ZIPPER KINASE"/>
    <property type="match status" value="1"/>
</dbReference>
<dbReference type="InterPro" id="IPR000719">
    <property type="entry name" value="Prot_kinase_dom"/>
</dbReference>
<dbReference type="Gene3D" id="1.10.510.10">
    <property type="entry name" value="Transferase(Phosphotransferase) domain 1"/>
    <property type="match status" value="1"/>
</dbReference>
<feature type="compositionally biased region" description="Polar residues" evidence="4">
    <location>
        <begin position="1"/>
        <end position="10"/>
    </location>
</feature>
<sequence length="1114" mass="131316">MNNNKTPTISESKDNVNDTDISQNENLKRAVTLVDDTGDDSLKKLSQDKDISRQSTTLLDNSSTDESIFDNSLYISDNKLLELKIKKEDRLDIESGESILFKNKVSNNEKKEVEVLIKVFKNIDIESDAKKLENRKKILELVYEKRKEVEENNLARVISYGKVIANSKEYFAEVYRYYSGGDLLDKTPLKYEEIKTNIIPSLLKALRYLHSHNIVHRDIKPENIYMDEKRKIYLGDFGIARYIGDELIDYDKEKYGTPGYTAPELLLLNTGRVLKESDYYSLGQTLYTLYTGELMYKSIINNKKLFHNDMFRDKYYGFSKFKEHKLLEALIKGLLKYSVSERFKDEDIKKFLEGNESLKRKVNMEDNNSFDSSLNIYGEKLWSKSEVYDFLIKNKDKIDKILNEEVLSEFFERNKMPTDRNTIQEIEENYLKGRNSFEKKYQIFKLYRFFKEENIFIWDNEEIKTYKDITTIPAQDLKKLLEKGVIKEFFTNLKCEPDFIKKLDEIKKYPEDRIACILNIYFDTNNNGKKADEYTYQGKNLNSLITEYIETKDKNNLLIPLLSLLYIYGYPNIDENNLLPILEENAKENSVKIKIREEYLKSKIILTNENISISDRYKSLEDMIQDIKNHKYEATGKESKEILANICSCEIFPNRMNINEIRKSINNFEYEYQRFQAKFEDNPYAVMNKTYTEDSIITRYCNKYLRTEKLSEKLDEYRKEFKQEVSQKKSSFGELKPDNANNERIPLLFLVSVISFVLAYAFSRTDLYIKYITVDNSVIKLLLPQFRYLFYSIAIYFLVKAMIFLILTSTLNHKAIEKKYNNLYDENFGKNFDNTLDYIYNSITSKEDVKFEQDYSETNEKLDKLKEKYDDVIVRYEKLRKIQLFLPVISMMLILFFVFKNLNIFNNEYFLFKLYGYFLSVAIIYVLATERKLKTLYYSKNIFLALSIISIVGLYLYQYSTFYTLDFNLGLLENLKLHKVGLIGVSLLVLLNLNLQGIIKTNKSYFFYILLIPGIIVPLTFLTLNLNLKWYYFYFLLALPGAIGIVSYRDHKRIIGYLMYKIPFALLGYSLITMTRTPMFKLTGFFNAFVMLFMGDIFVGIVLVIVLGIIVTIL</sequence>
<dbReference type="PROSITE" id="PS50011">
    <property type="entry name" value="PROTEIN_KINASE_DOM"/>
    <property type="match status" value="1"/>
</dbReference>
<keyword evidence="2" id="KW-0067">ATP-binding</keyword>
<dbReference type="EMBL" id="GG770381">
    <property type="protein sequence ID" value="EFG28787.2"/>
    <property type="molecule type" value="Genomic_DNA"/>
</dbReference>
<feature type="transmembrane region" description="Helical" evidence="5">
    <location>
        <begin position="1030"/>
        <end position="1048"/>
    </location>
</feature>
<feature type="transmembrane region" description="Helical" evidence="5">
    <location>
        <begin position="788"/>
        <end position="811"/>
    </location>
</feature>
<dbReference type="RefSeq" id="WP_008820354.1">
    <property type="nucleotide sequence ID" value="NZ_GG770381.1"/>
</dbReference>
<organism evidence="7 8">
    <name type="scientific">Fusobacterium periodonticum 1_1_41FAA</name>
    <dbReference type="NCBI Taxonomy" id="469621"/>
    <lineage>
        <taxon>Bacteria</taxon>
        <taxon>Fusobacteriati</taxon>
        <taxon>Fusobacteriota</taxon>
        <taxon>Fusobacteriia</taxon>
        <taxon>Fusobacteriales</taxon>
        <taxon>Fusobacteriaceae</taxon>
        <taxon>Fusobacterium</taxon>
    </lineage>
</organism>
<evidence type="ECO:0000256" key="4">
    <source>
        <dbReference type="SAM" id="MobiDB-lite"/>
    </source>
</evidence>
<feature type="domain" description="Protein kinase" evidence="6">
    <location>
        <begin position="31"/>
        <end position="352"/>
    </location>
</feature>
<keyword evidence="3" id="KW-0175">Coiled coil</keyword>
<keyword evidence="5" id="KW-0812">Transmembrane</keyword>
<dbReference type="GO" id="GO:0004674">
    <property type="term" value="F:protein serine/threonine kinase activity"/>
    <property type="evidence" value="ECO:0007669"/>
    <property type="project" value="TreeGrafter"/>
</dbReference>
<keyword evidence="5" id="KW-1133">Transmembrane helix</keyword>
<feature type="region of interest" description="Disordered" evidence="4">
    <location>
        <begin position="1"/>
        <end position="23"/>
    </location>
</feature>
<evidence type="ECO:0000313" key="7">
    <source>
        <dbReference type="EMBL" id="EFG28787.2"/>
    </source>
</evidence>
<evidence type="ECO:0000256" key="2">
    <source>
        <dbReference type="ARBA" id="ARBA00022840"/>
    </source>
</evidence>